<evidence type="ECO:0000313" key="2">
    <source>
        <dbReference type="EMBL" id="CAA9355468.1"/>
    </source>
</evidence>
<protein>
    <submittedName>
        <fullName evidence="2">Transcription termination protein NusA</fullName>
    </submittedName>
</protein>
<feature type="compositionally biased region" description="Basic residues" evidence="1">
    <location>
        <begin position="61"/>
        <end position="77"/>
    </location>
</feature>
<name>A0A6J4MHG2_9ACTN</name>
<feature type="region of interest" description="Disordered" evidence="1">
    <location>
        <begin position="275"/>
        <end position="344"/>
    </location>
</feature>
<feature type="compositionally biased region" description="Basic and acidic residues" evidence="1">
    <location>
        <begin position="1"/>
        <end position="17"/>
    </location>
</feature>
<feature type="non-terminal residue" evidence="2">
    <location>
        <position position="1"/>
    </location>
</feature>
<proteinExistence type="predicted"/>
<feature type="compositionally biased region" description="Basic and acidic residues" evidence="1">
    <location>
        <begin position="47"/>
        <end position="60"/>
    </location>
</feature>
<feature type="compositionally biased region" description="Low complexity" evidence="1">
    <location>
        <begin position="27"/>
        <end position="46"/>
    </location>
</feature>
<feature type="compositionally biased region" description="Basic residues" evidence="1">
    <location>
        <begin position="95"/>
        <end position="117"/>
    </location>
</feature>
<dbReference type="EMBL" id="CADCUJ010000078">
    <property type="protein sequence ID" value="CAA9355468.1"/>
    <property type="molecule type" value="Genomic_DNA"/>
</dbReference>
<feature type="compositionally biased region" description="Basic and acidic residues" evidence="1">
    <location>
        <begin position="78"/>
        <end position="88"/>
    </location>
</feature>
<dbReference type="AlphaFoldDB" id="A0A6J4MHG2"/>
<feature type="compositionally biased region" description="Basic and acidic residues" evidence="1">
    <location>
        <begin position="189"/>
        <end position="232"/>
    </location>
</feature>
<evidence type="ECO:0000256" key="1">
    <source>
        <dbReference type="SAM" id="MobiDB-lite"/>
    </source>
</evidence>
<sequence>GHRHGDPPFDGAREGHLLRRAGRGHRAGPALGLPPHTRRAGPGTRRAGPEDRARDRDGGRDRRRGQHRHRVRRHARRVRENRSHHGEAADPAATSRRRGRPAFRRVLRPRGRHRLRGHPAGPRPAGRACRPRQAGGTATDRRTSAGRALRPRHPDQGTRGQRPQGDAWPPGDAVSLTPEPGQEAVRAGDPGDRRRCGGDLRDRSGGRAPHQDRGALHSHRGERQGLVHRSDGPARTQHHARAARREDRHRRLGRRPGAAGRECVVARSGLERLGRRRREPLRSCRGARLPALTRHRQGGPERAAGGAVDRLAHRHPLRRGAGPDSVLAARDRSRRGHRPAGREL</sequence>
<gene>
    <name evidence="2" type="ORF">AVDCRST_MAG72-1766</name>
</gene>
<organism evidence="2">
    <name type="scientific">uncultured Nocardioidaceae bacterium</name>
    <dbReference type="NCBI Taxonomy" id="253824"/>
    <lineage>
        <taxon>Bacteria</taxon>
        <taxon>Bacillati</taxon>
        <taxon>Actinomycetota</taxon>
        <taxon>Actinomycetes</taxon>
        <taxon>Propionibacteriales</taxon>
        <taxon>Nocardioidaceae</taxon>
        <taxon>environmental samples</taxon>
    </lineage>
</organism>
<feature type="compositionally biased region" description="Basic residues" evidence="1">
    <location>
        <begin position="236"/>
        <end position="254"/>
    </location>
</feature>
<feature type="compositionally biased region" description="Low complexity" evidence="1">
    <location>
        <begin position="118"/>
        <end position="136"/>
    </location>
</feature>
<feature type="compositionally biased region" description="Basic residues" evidence="1">
    <location>
        <begin position="332"/>
        <end position="344"/>
    </location>
</feature>
<reference evidence="2" key="1">
    <citation type="submission" date="2020-02" db="EMBL/GenBank/DDBJ databases">
        <authorList>
            <person name="Meier V. D."/>
        </authorList>
    </citation>
    <scope>NUCLEOTIDE SEQUENCE</scope>
    <source>
        <strain evidence="2">AVDCRST_MAG72</strain>
    </source>
</reference>
<feature type="non-terminal residue" evidence="2">
    <location>
        <position position="344"/>
    </location>
</feature>
<feature type="region of interest" description="Disordered" evidence="1">
    <location>
        <begin position="1"/>
        <end position="260"/>
    </location>
</feature>
<accession>A0A6J4MHG2</accession>